<name>A0A8S0R3U6_OLEEU</name>
<evidence type="ECO:0000313" key="3">
    <source>
        <dbReference type="Proteomes" id="UP000594638"/>
    </source>
</evidence>
<reference evidence="2 3" key="1">
    <citation type="submission" date="2019-12" db="EMBL/GenBank/DDBJ databases">
        <authorList>
            <person name="Alioto T."/>
            <person name="Alioto T."/>
            <person name="Gomez Garrido J."/>
        </authorList>
    </citation>
    <scope>NUCLEOTIDE SEQUENCE [LARGE SCALE GENOMIC DNA]</scope>
</reference>
<evidence type="ECO:0000256" key="1">
    <source>
        <dbReference type="SAM" id="MobiDB-lite"/>
    </source>
</evidence>
<dbReference type="Gramene" id="OE9A079003T1">
    <property type="protein sequence ID" value="OE9A079003C1"/>
    <property type="gene ID" value="OE9A079003"/>
</dbReference>
<gene>
    <name evidence="2" type="ORF">OLEA9_A079003</name>
</gene>
<feature type="region of interest" description="Disordered" evidence="1">
    <location>
        <begin position="41"/>
        <end position="74"/>
    </location>
</feature>
<proteinExistence type="predicted"/>
<organism evidence="2 3">
    <name type="scientific">Olea europaea subsp. europaea</name>
    <dbReference type="NCBI Taxonomy" id="158383"/>
    <lineage>
        <taxon>Eukaryota</taxon>
        <taxon>Viridiplantae</taxon>
        <taxon>Streptophyta</taxon>
        <taxon>Embryophyta</taxon>
        <taxon>Tracheophyta</taxon>
        <taxon>Spermatophyta</taxon>
        <taxon>Magnoliopsida</taxon>
        <taxon>eudicotyledons</taxon>
        <taxon>Gunneridae</taxon>
        <taxon>Pentapetalae</taxon>
        <taxon>asterids</taxon>
        <taxon>lamiids</taxon>
        <taxon>Lamiales</taxon>
        <taxon>Oleaceae</taxon>
        <taxon>Oleeae</taxon>
        <taxon>Olea</taxon>
    </lineage>
</organism>
<protein>
    <submittedName>
        <fullName evidence="2">Uncharacterized protein</fullName>
    </submittedName>
</protein>
<evidence type="ECO:0000313" key="2">
    <source>
        <dbReference type="EMBL" id="CAA2973099.1"/>
    </source>
</evidence>
<dbReference type="AlphaFoldDB" id="A0A8S0R3U6"/>
<keyword evidence="3" id="KW-1185">Reference proteome</keyword>
<sequence length="103" mass="11054">MEEVQVMENVEVLVTIGGGLWYGSGCLNGNRVRRGLWSRRNALDGDGGEEGPSAGEGGGEKGYPSARASGRKEKVPLAEMISNLTNDVMNKDDMTIAVNGQWR</sequence>
<accession>A0A8S0R3U6</accession>
<dbReference type="Proteomes" id="UP000594638">
    <property type="component" value="Unassembled WGS sequence"/>
</dbReference>
<comment type="caution">
    <text evidence="2">The sequence shown here is derived from an EMBL/GenBank/DDBJ whole genome shotgun (WGS) entry which is preliminary data.</text>
</comment>
<dbReference type="EMBL" id="CACTIH010002083">
    <property type="protein sequence ID" value="CAA2973099.1"/>
    <property type="molecule type" value="Genomic_DNA"/>
</dbReference>